<name>A0A0C2NBP7_THEKT</name>
<feature type="compositionally biased region" description="Basic and acidic residues" evidence="1">
    <location>
        <begin position="1"/>
        <end position="10"/>
    </location>
</feature>
<evidence type="ECO:0000313" key="2">
    <source>
        <dbReference type="EMBL" id="KII71402.1"/>
    </source>
</evidence>
<organism evidence="2 3">
    <name type="scientific">Thelohanellus kitauei</name>
    <name type="common">Myxosporean</name>
    <dbReference type="NCBI Taxonomy" id="669202"/>
    <lineage>
        <taxon>Eukaryota</taxon>
        <taxon>Metazoa</taxon>
        <taxon>Cnidaria</taxon>
        <taxon>Myxozoa</taxon>
        <taxon>Myxosporea</taxon>
        <taxon>Bivalvulida</taxon>
        <taxon>Platysporina</taxon>
        <taxon>Myxobolidae</taxon>
        <taxon>Thelohanellus</taxon>
    </lineage>
</organism>
<evidence type="ECO:0000256" key="1">
    <source>
        <dbReference type="SAM" id="MobiDB-lite"/>
    </source>
</evidence>
<gene>
    <name evidence="2" type="ORF">RF11_11508</name>
</gene>
<feature type="region of interest" description="Disordered" evidence="1">
    <location>
        <begin position="1"/>
        <end position="25"/>
    </location>
</feature>
<comment type="caution">
    <text evidence="2">The sequence shown here is derived from an EMBL/GenBank/DDBJ whole genome shotgun (WGS) entry which is preliminary data.</text>
</comment>
<keyword evidence="3" id="KW-1185">Reference proteome</keyword>
<dbReference type="AlphaFoldDB" id="A0A0C2NBP7"/>
<proteinExistence type="predicted"/>
<sequence>MSNSIDEGKPGKGGSNAGSNNRIGFNYGGNAISDSNSILEDDLPTGYFDTGNYTLKPDTSNEIDKSFVSKHLSSERNHPRVHWRSNRPNAYSREYSADEYIKFNADKPKSEFLSRDYSDEHSYRPSDEYRNKDLGPIHPEDLYKYHQDGGSSKDEYYNLINKYGKEGDDGFDYHHVKTFRYLSPDGSKIRRIDAPILCDCSFNGNRDRYDPGYLKDSSSTTAIPFSTSPYPTDDCPGCGNYKIEVDNEYQNLLKYKHMRSGSADINHKRETIENSEEKESKVVPINADAEPKSNIVSMKTDVIQAKDVVIVPRLNKLPSSE</sequence>
<dbReference type="Proteomes" id="UP000031668">
    <property type="component" value="Unassembled WGS sequence"/>
</dbReference>
<evidence type="ECO:0000313" key="3">
    <source>
        <dbReference type="Proteomes" id="UP000031668"/>
    </source>
</evidence>
<reference evidence="2 3" key="1">
    <citation type="journal article" date="2014" name="Genome Biol. Evol.">
        <title>The genome of the myxosporean Thelohanellus kitauei shows adaptations to nutrient acquisition within its fish host.</title>
        <authorList>
            <person name="Yang Y."/>
            <person name="Xiong J."/>
            <person name="Zhou Z."/>
            <person name="Huo F."/>
            <person name="Miao W."/>
            <person name="Ran C."/>
            <person name="Liu Y."/>
            <person name="Zhang J."/>
            <person name="Feng J."/>
            <person name="Wang M."/>
            <person name="Wang M."/>
            <person name="Wang L."/>
            <person name="Yao B."/>
        </authorList>
    </citation>
    <scope>NUCLEOTIDE SEQUENCE [LARGE SCALE GENOMIC DNA]</scope>
    <source>
        <strain evidence="2">Wuqing</strain>
    </source>
</reference>
<protein>
    <submittedName>
        <fullName evidence="2">Uncharacterized protein</fullName>
    </submittedName>
</protein>
<accession>A0A0C2NBP7</accession>
<feature type="region of interest" description="Disordered" evidence="1">
    <location>
        <begin position="114"/>
        <end position="135"/>
    </location>
</feature>
<dbReference type="EMBL" id="JWZT01001777">
    <property type="protein sequence ID" value="KII71402.1"/>
    <property type="molecule type" value="Genomic_DNA"/>
</dbReference>